<dbReference type="SUPFAM" id="SSF57667">
    <property type="entry name" value="beta-beta-alpha zinc fingers"/>
    <property type="match status" value="1"/>
</dbReference>
<feature type="binding site" evidence="2">
    <location>
        <position position="53"/>
    </location>
    <ligand>
        <name>Zn(2+)</name>
        <dbReference type="ChEBI" id="CHEBI:29105"/>
    </ligand>
</feature>
<evidence type="ECO:0000259" key="5">
    <source>
        <dbReference type="PROSITE" id="PS51915"/>
    </source>
</evidence>
<feature type="domain" description="ZAD" evidence="5">
    <location>
        <begin position="3"/>
        <end position="77"/>
    </location>
</feature>
<sequence>MDLICRLCAKNSSTTTSVFSFNNNKLISDIMQIICPIKICPVDDFPKQICNKCLRILFEAYELRELSVKTDINFRTGNINLQKEKQQEPRINVKIEQHDIRNPVELFDESISEPELETFSEEEDELNEDEEDELDEIIPIEPQIKKQKIENDEKPRYSCKKCPKTFTFMSNLQRHESHKHNGIEIPYKVYPSKNPAKPKEIKSTNCPICNIFISHRTNLSRHIKMHHSGTKPRDYKRKLEEVKNIQEKANELTKQLLNSQRKQKYIQFISVVSSNEVVFTYECLLCKKKNGFSKLWKQKAQNGGISNIRRHLSTYHEFELNQVENSRCNDGN</sequence>
<dbReference type="InterPro" id="IPR013087">
    <property type="entry name" value="Znf_C2H2_type"/>
</dbReference>
<evidence type="ECO:0008006" key="8">
    <source>
        <dbReference type="Google" id="ProtNLM"/>
    </source>
</evidence>
<keyword evidence="2" id="KW-0862">Zinc</keyword>
<dbReference type="PROSITE" id="PS51915">
    <property type="entry name" value="ZAD"/>
    <property type="match status" value="1"/>
</dbReference>
<accession>A0A9J6BA20</accession>
<dbReference type="EMBL" id="JADBJN010000004">
    <property type="protein sequence ID" value="KAG5666554.1"/>
    <property type="molecule type" value="Genomic_DNA"/>
</dbReference>
<dbReference type="GO" id="GO:0008270">
    <property type="term" value="F:zinc ion binding"/>
    <property type="evidence" value="ECO:0007669"/>
    <property type="project" value="UniProtKB-UniRule"/>
</dbReference>
<evidence type="ECO:0000256" key="3">
    <source>
        <dbReference type="SAM" id="Coils"/>
    </source>
</evidence>
<dbReference type="OrthoDB" id="10553071at2759"/>
<dbReference type="GO" id="GO:0005634">
    <property type="term" value="C:nucleus"/>
    <property type="evidence" value="ECO:0007669"/>
    <property type="project" value="InterPro"/>
</dbReference>
<feature type="binding site" evidence="2">
    <location>
        <position position="5"/>
    </location>
    <ligand>
        <name>Zn(2+)</name>
        <dbReference type="ChEBI" id="CHEBI:29105"/>
    </ligand>
</feature>
<protein>
    <recommendedName>
        <fullName evidence="8">Zinc finger protein</fullName>
    </recommendedName>
</protein>
<evidence type="ECO:0000313" key="7">
    <source>
        <dbReference type="Proteomes" id="UP001107558"/>
    </source>
</evidence>
<dbReference type="InterPro" id="IPR012934">
    <property type="entry name" value="Znf_AD"/>
</dbReference>
<organism evidence="6 7">
    <name type="scientific">Polypedilum vanderplanki</name>
    <name type="common">Sleeping chironomid midge</name>
    <dbReference type="NCBI Taxonomy" id="319348"/>
    <lineage>
        <taxon>Eukaryota</taxon>
        <taxon>Metazoa</taxon>
        <taxon>Ecdysozoa</taxon>
        <taxon>Arthropoda</taxon>
        <taxon>Hexapoda</taxon>
        <taxon>Insecta</taxon>
        <taxon>Pterygota</taxon>
        <taxon>Neoptera</taxon>
        <taxon>Endopterygota</taxon>
        <taxon>Diptera</taxon>
        <taxon>Nematocera</taxon>
        <taxon>Chironomoidea</taxon>
        <taxon>Chironomidae</taxon>
        <taxon>Chironominae</taxon>
        <taxon>Polypedilum</taxon>
        <taxon>Polypedilum</taxon>
    </lineage>
</organism>
<evidence type="ECO:0000313" key="6">
    <source>
        <dbReference type="EMBL" id="KAG5666554.1"/>
    </source>
</evidence>
<dbReference type="Gene3D" id="3.40.1800.20">
    <property type="match status" value="1"/>
</dbReference>
<dbReference type="Pfam" id="PF07776">
    <property type="entry name" value="zf-AD"/>
    <property type="match status" value="1"/>
</dbReference>
<evidence type="ECO:0000256" key="1">
    <source>
        <dbReference type="PROSITE-ProRule" id="PRU00042"/>
    </source>
</evidence>
<feature type="binding site" evidence="2">
    <location>
        <position position="8"/>
    </location>
    <ligand>
        <name>Zn(2+)</name>
        <dbReference type="ChEBI" id="CHEBI:29105"/>
    </ligand>
</feature>
<evidence type="ECO:0000259" key="4">
    <source>
        <dbReference type="PROSITE" id="PS50157"/>
    </source>
</evidence>
<feature type="binding site" evidence="2">
    <location>
        <position position="50"/>
    </location>
    <ligand>
        <name>Zn(2+)</name>
        <dbReference type="ChEBI" id="CHEBI:29105"/>
    </ligand>
</feature>
<feature type="domain" description="C2H2-type" evidence="4">
    <location>
        <begin position="157"/>
        <end position="185"/>
    </location>
</feature>
<keyword evidence="7" id="KW-1185">Reference proteome</keyword>
<feature type="domain" description="C2H2-type" evidence="4">
    <location>
        <begin position="204"/>
        <end position="232"/>
    </location>
</feature>
<dbReference type="SUPFAM" id="SSF57716">
    <property type="entry name" value="Glucocorticoid receptor-like (DNA-binding domain)"/>
    <property type="match status" value="1"/>
</dbReference>
<evidence type="ECO:0000256" key="2">
    <source>
        <dbReference type="PROSITE-ProRule" id="PRU01263"/>
    </source>
</evidence>
<comment type="caution">
    <text evidence="6">The sequence shown here is derived from an EMBL/GenBank/DDBJ whole genome shotgun (WGS) entry which is preliminary data.</text>
</comment>
<reference evidence="6" key="1">
    <citation type="submission" date="2021-03" db="EMBL/GenBank/DDBJ databases">
        <title>Chromosome level genome of the anhydrobiotic midge Polypedilum vanderplanki.</title>
        <authorList>
            <person name="Yoshida Y."/>
            <person name="Kikawada T."/>
            <person name="Gusev O."/>
        </authorList>
    </citation>
    <scope>NUCLEOTIDE SEQUENCE</scope>
    <source>
        <strain evidence="6">NIAS01</strain>
        <tissue evidence="6">Whole body or cell culture</tissue>
    </source>
</reference>
<dbReference type="PROSITE" id="PS00028">
    <property type="entry name" value="ZINC_FINGER_C2H2_1"/>
    <property type="match status" value="2"/>
</dbReference>
<dbReference type="SMART" id="SM00868">
    <property type="entry name" value="zf-AD"/>
    <property type="match status" value="1"/>
</dbReference>
<keyword evidence="2" id="KW-0479">Metal-binding</keyword>
<dbReference type="SMART" id="SM00355">
    <property type="entry name" value="ZnF_C2H2"/>
    <property type="match status" value="2"/>
</dbReference>
<gene>
    <name evidence="6" type="ORF">PVAND_014572</name>
</gene>
<dbReference type="AlphaFoldDB" id="A0A9J6BA20"/>
<proteinExistence type="predicted"/>
<dbReference type="PROSITE" id="PS50157">
    <property type="entry name" value="ZINC_FINGER_C2H2_2"/>
    <property type="match status" value="2"/>
</dbReference>
<dbReference type="Proteomes" id="UP001107558">
    <property type="component" value="Chromosome 4"/>
</dbReference>
<dbReference type="Gene3D" id="3.30.160.60">
    <property type="entry name" value="Classic Zinc Finger"/>
    <property type="match status" value="1"/>
</dbReference>
<feature type="coiled-coil region" evidence="3">
    <location>
        <begin position="235"/>
        <end position="262"/>
    </location>
</feature>
<keyword evidence="3" id="KW-0175">Coiled coil</keyword>
<dbReference type="InterPro" id="IPR036236">
    <property type="entry name" value="Znf_C2H2_sf"/>
</dbReference>
<name>A0A9J6BA20_POLVA</name>
<keyword evidence="1" id="KW-0863">Zinc-finger</keyword>